<proteinExistence type="predicted"/>
<name>A0ACC1NXE4_9HYPO</name>
<dbReference type="Proteomes" id="UP001143910">
    <property type="component" value="Unassembled WGS sequence"/>
</dbReference>
<gene>
    <name evidence="1" type="ORF">NQ176_g622</name>
</gene>
<reference evidence="1" key="1">
    <citation type="submission" date="2022-08" db="EMBL/GenBank/DDBJ databases">
        <title>Genome Sequence of Lecanicillium fungicola.</title>
        <authorList>
            <person name="Buettner E."/>
        </authorList>
    </citation>
    <scope>NUCLEOTIDE SEQUENCE</scope>
    <source>
        <strain evidence="1">Babe33</strain>
    </source>
</reference>
<accession>A0ACC1NXE4</accession>
<keyword evidence="2" id="KW-1185">Reference proteome</keyword>
<organism evidence="1 2">
    <name type="scientific">Zarea fungicola</name>
    <dbReference type="NCBI Taxonomy" id="93591"/>
    <lineage>
        <taxon>Eukaryota</taxon>
        <taxon>Fungi</taxon>
        <taxon>Dikarya</taxon>
        <taxon>Ascomycota</taxon>
        <taxon>Pezizomycotina</taxon>
        <taxon>Sordariomycetes</taxon>
        <taxon>Hypocreomycetidae</taxon>
        <taxon>Hypocreales</taxon>
        <taxon>Cordycipitaceae</taxon>
        <taxon>Zarea</taxon>
    </lineage>
</organism>
<comment type="caution">
    <text evidence="1">The sequence shown here is derived from an EMBL/GenBank/DDBJ whole genome shotgun (WGS) entry which is preliminary data.</text>
</comment>
<evidence type="ECO:0000313" key="2">
    <source>
        <dbReference type="Proteomes" id="UP001143910"/>
    </source>
</evidence>
<protein>
    <submittedName>
        <fullName evidence="1">Uncharacterized protein</fullName>
    </submittedName>
</protein>
<dbReference type="EMBL" id="JANJQO010000025">
    <property type="protein sequence ID" value="KAJ2983536.1"/>
    <property type="molecule type" value="Genomic_DNA"/>
</dbReference>
<sequence>MVDTRGKPAPSIVIVGSGIAGLSTGLFIKCAVPDAKVTILEQHSSLSLLGGVILTPSNATRIINSVGLLESFKSIAEDASVHLLKHGESDEVFHTRRDDAQGPAPYLITMRGEFTTWLYNHFCERGGTVMFQQRVKTIDETPGEIRLGTEQGAVFSADLLVAADGVRSSLRSILNIQPNPKLPSSSDACITTCEVSSELMLQDPVLAKLYHHSGTSIWMGQGRYIISASMPRKNMYAVAFFDDGPETPWHVPWVVPGDLQRVKQRYNSFGDGPTRLINAAIATESTRKTASQWTTVIVGPFDGWRSKFGRAVLLGDAAHAMVPDAGQGAAQCLESAFSLSLFVKSMQATADIPRLTARYQDFRKSRVEKVQAIARNNSASYRRKTAPENSFASGQDFSWLFEYDITTEIPSPNYLEDGKAASKSHL</sequence>
<evidence type="ECO:0000313" key="1">
    <source>
        <dbReference type="EMBL" id="KAJ2983536.1"/>
    </source>
</evidence>